<sequence length="232" mass="24433">MTPVRMWIGLVLLALGVIGILEATGVGIGGVADWWPIAVIGLGVVAMFGRRRVSVGPLIIVAFGFVLLADQQSWTTDNLFGPALLVVLGLAVLFGLSRSYGNPRDRDNSSFAMFGGTKVTDRSEHLKKADATAVFGGVTLDLREARIDDAATVDAFALFGGVDILVPRGWRVSMTGTPFLGGFDDKTRAGGFLPPDAPVLNVDAIAIFGGVTVANEPTDGSRPQDHVGRRTV</sequence>
<protein>
    <submittedName>
        <fullName evidence="3">Cell wall-active antibiotic response 4TMS protein YvqF</fullName>
    </submittedName>
</protein>
<feature type="transmembrane region" description="Helical" evidence="1">
    <location>
        <begin position="79"/>
        <end position="96"/>
    </location>
</feature>
<feature type="transmembrane region" description="Helical" evidence="1">
    <location>
        <begin position="56"/>
        <end position="73"/>
    </location>
</feature>
<evidence type="ECO:0000313" key="3">
    <source>
        <dbReference type="EMBL" id="TCO26084.1"/>
    </source>
</evidence>
<keyword evidence="4" id="KW-1185">Reference proteome</keyword>
<dbReference type="PANTHER" id="PTHR40763:SF5">
    <property type="entry name" value="MEMBRANE PROTEIN"/>
    <property type="match status" value="1"/>
</dbReference>
<dbReference type="EMBL" id="SLWM01000004">
    <property type="protein sequence ID" value="TCO26084.1"/>
    <property type="molecule type" value="Genomic_DNA"/>
</dbReference>
<evidence type="ECO:0000313" key="4">
    <source>
        <dbReference type="Proteomes" id="UP000295818"/>
    </source>
</evidence>
<evidence type="ECO:0000259" key="2">
    <source>
        <dbReference type="Pfam" id="PF22570"/>
    </source>
</evidence>
<comment type="caution">
    <text evidence="3">The sequence shown here is derived from an EMBL/GenBank/DDBJ whole genome shotgun (WGS) entry which is preliminary data.</text>
</comment>
<evidence type="ECO:0000256" key="1">
    <source>
        <dbReference type="SAM" id="Phobius"/>
    </source>
</evidence>
<dbReference type="Proteomes" id="UP000295818">
    <property type="component" value="Unassembled WGS sequence"/>
</dbReference>
<dbReference type="Pfam" id="PF22570">
    <property type="entry name" value="LiaF-TM"/>
    <property type="match status" value="1"/>
</dbReference>
<reference evidence="3 4" key="1">
    <citation type="journal article" date="2015" name="Stand. Genomic Sci.">
        <title>Genomic Encyclopedia of Bacterial and Archaeal Type Strains, Phase III: the genomes of soil and plant-associated and newly described type strains.</title>
        <authorList>
            <person name="Whitman W.B."/>
            <person name="Woyke T."/>
            <person name="Klenk H.P."/>
            <person name="Zhou Y."/>
            <person name="Lilburn T.G."/>
            <person name="Beck B.J."/>
            <person name="De Vos P."/>
            <person name="Vandamme P."/>
            <person name="Eisen J.A."/>
            <person name="Garrity G."/>
            <person name="Hugenholtz P."/>
            <person name="Kyrpides N.C."/>
        </authorList>
    </citation>
    <scope>NUCLEOTIDE SEQUENCE [LARGE SCALE GENOMIC DNA]</scope>
    <source>
        <strain evidence="3 4">VKM Ac-2538</strain>
    </source>
</reference>
<organism evidence="3 4">
    <name type="scientific">Kribbella orskensis</name>
    <dbReference type="NCBI Taxonomy" id="2512216"/>
    <lineage>
        <taxon>Bacteria</taxon>
        <taxon>Bacillati</taxon>
        <taxon>Actinomycetota</taxon>
        <taxon>Actinomycetes</taxon>
        <taxon>Propionibacteriales</taxon>
        <taxon>Kribbellaceae</taxon>
        <taxon>Kribbella</taxon>
    </lineage>
</organism>
<feature type="transmembrane region" description="Helical" evidence="1">
    <location>
        <begin position="33"/>
        <end position="49"/>
    </location>
</feature>
<keyword evidence="1" id="KW-0472">Membrane</keyword>
<feature type="domain" description="LiaF transmembrane" evidence="2">
    <location>
        <begin position="7"/>
        <end position="98"/>
    </location>
</feature>
<dbReference type="InterPro" id="IPR054331">
    <property type="entry name" value="LiaF_TM"/>
</dbReference>
<keyword evidence="1" id="KW-1133">Transmembrane helix</keyword>
<dbReference type="RefSeq" id="WP_132188887.1">
    <property type="nucleotide sequence ID" value="NZ_SLWM01000004.1"/>
</dbReference>
<keyword evidence="1" id="KW-0812">Transmembrane</keyword>
<dbReference type="PANTHER" id="PTHR40763">
    <property type="entry name" value="MEMBRANE PROTEIN-RELATED"/>
    <property type="match status" value="1"/>
</dbReference>
<gene>
    <name evidence="3" type="ORF">EV644_104588</name>
</gene>
<accession>A0ABY2BPK9</accession>
<name>A0ABY2BPK9_9ACTN</name>
<proteinExistence type="predicted"/>